<proteinExistence type="predicted"/>
<dbReference type="EMBL" id="CAJNOU010004987">
    <property type="protein sequence ID" value="CAF1462401.1"/>
    <property type="molecule type" value="Genomic_DNA"/>
</dbReference>
<organism evidence="1 2">
    <name type="scientific">Rotaria sordida</name>
    <dbReference type="NCBI Taxonomy" id="392033"/>
    <lineage>
        <taxon>Eukaryota</taxon>
        <taxon>Metazoa</taxon>
        <taxon>Spiralia</taxon>
        <taxon>Gnathifera</taxon>
        <taxon>Rotifera</taxon>
        <taxon>Eurotatoria</taxon>
        <taxon>Bdelloidea</taxon>
        <taxon>Philodinida</taxon>
        <taxon>Philodinidae</taxon>
        <taxon>Rotaria</taxon>
    </lineage>
</organism>
<evidence type="ECO:0000313" key="1">
    <source>
        <dbReference type="EMBL" id="CAF1462401.1"/>
    </source>
</evidence>
<accession>A0A815QF01</accession>
<name>A0A815QF01_9BILA</name>
<gene>
    <name evidence="1" type="ORF">SEV965_LOCUS34230</name>
</gene>
<evidence type="ECO:0000313" key="2">
    <source>
        <dbReference type="Proteomes" id="UP000663889"/>
    </source>
</evidence>
<sequence length="767" mass="88120">MGTSTSSKEASHTNVEDTEQKLRSITNDLRKFYDVKQCQEYIEQTSENDRFILIVSGSLGREIVPSIHKYPQIISIYVYCVDKEGNEQWSSKYSKPGGPLGDILICGYKYENSIIYCGMIGSFEGIIIIHPSTRTMNDMSAIRNSRVNILNDQKNPIVITTASLVNMETSASSKEASHTNVDDKHLDLFCLLWLDINVYENRDTEQKLRSITNDLRKFYDFKQCQEYIEQTSEKDRFILIASGSLGREIVPSIHKYPQIISIYVYCVDKERNEQWSSKYSKVKGVVVHDDDLVLQIKTEHQIQKQTDEPLLSDVSNAVQPVVKYQNMNESKEDNFDEFFIKFAEYVVTIEYKEHVEWVLFHYGSLYVQPMLNDEETSKDELIRKATEHLSKVLVQPGGPLGDILVCRYKYENGIIYCGMIGSFEGIIIIHPSTRTMSDMSAIRNSRVNILNDQKNPIVITTASLINMETSASSKEASHTNVDDKRLDLFCLLWLDINVYENRDIEQKLRSITNDLRKFYDVKQCQEYIEQTSEKDRFILIVSGSLGREIVPSIHKYPQIISIYIYCVDKEGNEQWSSKYSKVKGVVVHHDDLVLQIKTEHQIQKQTDELLLSDVSNAAQSVVKYQNMDESKEDNFDEFFIKFAEYVVTIEYKEYVGWVLFHYGSLYVQPMLNDEETSKDELIRKATEHLSKVLVQPGGPLGDILVCGYKYENGIIYCGMIGSFEGIIIIHPSTRTMGDMSGIRNSRVNILNDQKNPIVITTGNTKQK</sequence>
<comment type="caution">
    <text evidence="1">The sequence shown here is derived from an EMBL/GenBank/DDBJ whole genome shotgun (WGS) entry which is preliminary data.</text>
</comment>
<dbReference type="Proteomes" id="UP000663889">
    <property type="component" value="Unassembled WGS sequence"/>
</dbReference>
<reference evidence="1" key="1">
    <citation type="submission" date="2021-02" db="EMBL/GenBank/DDBJ databases">
        <authorList>
            <person name="Nowell W R."/>
        </authorList>
    </citation>
    <scope>NUCLEOTIDE SEQUENCE</scope>
</reference>
<dbReference type="AlphaFoldDB" id="A0A815QF01"/>
<protein>
    <submittedName>
        <fullName evidence="1">Uncharacterized protein</fullName>
    </submittedName>
</protein>